<dbReference type="SUPFAM" id="SSF54211">
    <property type="entry name" value="Ribosomal protein S5 domain 2-like"/>
    <property type="match status" value="1"/>
</dbReference>
<dbReference type="EMBL" id="BMGJ01000018">
    <property type="protein sequence ID" value="GGD76350.1"/>
    <property type="molecule type" value="Genomic_DNA"/>
</dbReference>
<dbReference type="SMART" id="SM00853">
    <property type="entry name" value="MutL_C"/>
    <property type="match status" value="1"/>
</dbReference>
<dbReference type="InterPro" id="IPR014721">
    <property type="entry name" value="Ribsml_uS5_D2-typ_fold_subgr"/>
</dbReference>
<dbReference type="SMART" id="SM01340">
    <property type="entry name" value="DNA_mis_repair"/>
    <property type="match status" value="1"/>
</dbReference>
<evidence type="ECO:0000256" key="1">
    <source>
        <dbReference type="ARBA" id="ARBA00006082"/>
    </source>
</evidence>
<protein>
    <recommendedName>
        <fullName evidence="2 5">DNA mismatch repair protein MutL</fullName>
    </recommendedName>
</protein>
<evidence type="ECO:0000313" key="8">
    <source>
        <dbReference type="EMBL" id="GGD76350.1"/>
    </source>
</evidence>
<dbReference type="NCBIfam" id="TIGR00585">
    <property type="entry name" value="mutl"/>
    <property type="match status" value="1"/>
</dbReference>
<dbReference type="Gene3D" id="3.30.1370.100">
    <property type="entry name" value="MutL, C-terminal domain, regulatory subdomain"/>
    <property type="match status" value="1"/>
</dbReference>
<dbReference type="InterPro" id="IPR036890">
    <property type="entry name" value="HATPase_C_sf"/>
</dbReference>
<dbReference type="PANTHER" id="PTHR10073:SF12">
    <property type="entry name" value="DNA MISMATCH REPAIR PROTEIN MLH1"/>
    <property type="match status" value="1"/>
</dbReference>
<comment type="function">
    <text evidence="5">This protein is involved in the repair of mismatches in DNA. It is required for dam-dependent methyl-directed DNA mismatch repair. May act as a 'molecular matchmaker', a protein that promotes the formation of a stable complex between two or more DNA-binding proteins in an ATP-dependent manner without itself being part of a final effector complex.</text>
</comment>
<accession>A0ABQ1RS64</accession>
<evidence type="ECO:0000256" key="4">
    <source>
        <dbReference type="ARBA" id="ARBA00023204"/>
    </source>
</evidence>
<evidence type="ECO:0000259" key="6">
    <source>
        <dbReference type="SMART" id="SM00853"/>
    </source>
</evidence>
<evidence type="ECO:0000256" key="2">
    <source>
        <dbReference type="ARBA" id="ARBA00021975"/>
    </source>
</evidence>
<dbReference type="InterPro" id="IPR020568">
    <property type="entry name" value="Ribosomal_Su5_D2-typ_SF"/>
</dbReference>
<dbReference type="PANTHER" id="PTHR10073">
    <property type="entry name" value="DNA MISMATCH REPAIR PROTEIN MLH, PMS, MUTL"/>
    <property type="match status" value="1"/>
</dbReference>
<dbReference type="InterPro" id="IPR013507">
    <property type="entry name" value="DNA_mismatch_S5_2-like"/>
</dbReference>
<dbReference type="InterPro" id="IPR042121">
    <property type="entry name" value="MutL_C_regsub"/>
</dbReference>
<dbReference type="InterPro" id="IPR002099">
    <property type="entry name" value="MutL/Mlh/PMS"/>
</dbReference>
<dbReference type="Proteomes" id="UP000614272">
    <property type="component" value="Unassembled WGS sequence"/>
</dbReference>
<comment type="similarity">
    <text evidence="1 5">Belongs to the DNA mismatch repair MutL/HexB family.</text>
</comment>
<dbReference type="PROSITE" id="PS00058">
    <property type="entry name" value="DNA_MISMATCH_REPAIR_1"/>
    <property type="match status" value="1"/>
</dbReference>
<evidence type="ECO:0000313" key="9">
    <source>
        <dbReference type="Proteomes" id="UP000614272"/>
    </source>
</evidence>
<dbReference type="CDD" id="cd03482">
    <property type="entry name" value="MutL_Trans_MutL"/>
    <property type="match status" value="1"/>
</dbReference>
<dbReference type="Gene3D" id="3.30.230.10">
    <property type="match status" value="1"/>
</dbReference>
<dbReference type="InterPro" id="IPR038973">
    <property type="entry name" value="MutL/Mlh/Pms-like"/>
</dbReference>
<dbReference type="HAMAP" id="MF_00149">
    <property type="entry name" value="DNA_mis_repair"/>
    <property type="match status" value="1"/>
</dbReference>
<dbReference type="InterPro" id="IPR037198">
    <property type="entry name" value="MutL_C_sf"/>
</dbReference>
<feature type="domain" description="DNA mismatch repair protein S5" evidence="7">
    <location>
        <begin position="212"/>
        <end position="328"/>
    </location>
</feature>
<keyword evidence="9" id="KW-1185">Reference proteome</keyword>
<sequence>MPIQILPARLANQIAAGEVVERPASVIKELIENSLDAGATRIDIEVDKGGHKRILVRDNGSGIPEQELQLALSRHATSKITSLDDLEQIISLGFRGEALASISAVARLTLSSKPSSQQQGWQAKAEGRDMTVSLAPVAHPDGTSIEVLDLFFNTPARRKFLRTEKTEFAHIDEIVRRVALSRFDVAFSLKHNGKILRQYPQAMNEQAREKRVGLICGRKLMDDALKVQSEFQQLQLHGWLCTTPQPQNDVQYFYVNGRMMRDKLINHAIRQAFEGWLPADFHPAFVLYLQLDAKEVDVNVHPAKHEVRFHQSRMVHDFIFRAVRDMLEKISGTEGNEITQSHTLEPAEPAHDYIRPLQPKVSETATSYSGRSSGSASHSIAGASRAYQQLMNANKPSSTADVDWLMLRQRYLLLEWRQQCWILPLYKLQHHRLLSQINQGVRQPLLMPVSISADKTMQQHFQRLAEPLEKLGLELQLVRGKLLLKQVPAGLRNLNWSAILPELLYSEHNHLESVLANAASPEGATYDKAQAQSLWHWFVTTADWQDVISRLARPLPDNWLDDYAN</sequence>
<comment type="caution">
    <text evidence="8">The sequence shown here is derived from an EMBL/GenBank/DDBJ whole genome shotgun (WGS) entry which is preliminary data.</text>
</comment>
<keyword evidence="4 5" id="KW-0234">DNA repair</keyword>
<dbReference type="CDD" id="cd16926">
    <property type="entry name" value="HATPase_MutL-MLH-PMS-like"/>
    <property type="match status" value="1"/>
</dbReference>
<dbReference type="InterPro" id="IPR014762">
    <property type="entry name" value="DNA_mismatch_repair_CS"/>
</dbReference>
<reference evidence="9" key="1">
    <citation type="journal article" date="2019" name="Int. J. Syst. Evol. Microbiol.">
        <title>The Global Catalogue of Microorganisms (GCM) 10K type strain sequencing project: providing services to taxonomists for standard genome sequencing and annotation.</title>
        <authorList>
            <consortium name="The Broad Institute Genomics Platform"/>
            <consortium name="The Broad Institute Genome Sequencing Center for Infectious Disease"/>
            <person name="Wu L."/>
            <person name="Ma J."/>
        </authorList>
    </citation>
    <scope>NUCLEOTIDE SEQUENCE [LARGE SCALE GENOMIC DNA]</scope>
    <source>
        <strain evidence="9">CGMCC 1.12923</strain>
    </source>
</reference>
<keyword evidence="3 5" id="KW-0227">DNA damage</keyword>
<evidence type="ECO:0000256" key="5">
    <source>
        <dbReference type="HAMAP-Rule" id="MF_00149"/>
    </source>
</evidence>
<name>A0ABQ1RS64_9ALTE</name>
<dbReference type="Pfam" id="PF13589">
    <property type="entry name" value="HATPase_c_3"/>
    <property type="match status" value="1"/>
</dbReference>
<dbReference type="Pfam" id="PF01119">
    <property type="entry name" value="DNA_mis_repair"/>
    <property type="match status" value="1"/>
</dbReference>
<dbReference type="Gene3D" id="3.30.565.10">
    <property type="entry name" value="Histidine kinase-like ATPase, C-terminal domain"/>
    <property type="match status" value="1"/>
</dbReference>
<dbReference type="RefSeq" id="WP_229748193.1">
    <property type="nucleotide sequence ID" value="NZ_BMGJ01000018.1"/>
</dbReference>
<evidence type="ECO:0000259" key="7">
    <source>
        <dbReference type="SMART" id="SM01340"/>
    </source>
</evidence>
<evidence type="ECO:0000256" key="3">
    <source>
        <dbReference type="ARBA" id="ARBA00022763"/>
    </source>
</evidence>
<dbReference type="Pfam" id="PF08676">
    <property type="entry name" value="MutL_C"/>
    <property type="match status" value="1"/>
</dbReference>
<organism evidence="8 9">
    <name type="scientific">Lacimicrobium alkaliphilum</name>
    <dbReference type="NCBI Taxonomy" id="1526571"/>
    <lineage>
        <taxon>Bacteria</taxon>
        <taxon>Pseudomonadati</taxon>
        <taxon>Pseudomonadota</taxon>
        <taxon>Gammaproteobacteria</taxon>
        <taxon>Alteromonadales</taxon>
        <taxon>Alteromonadaceae</taxon>
        <taxon>Lacimicrobium</taxon>
    </lineage>
</organism>
<dbReference type="InterPro" id="IPR020667">
    <property type="entry name" value="DNA_mismatch_repair_MutL"/>
</dbReference>
<dbReference type="SUPFAM" id="SSF118116">
    <property type="entry name" value="DNA mismatch repair protein MutL"/>
    <property type="match status" value="1"/>
</dbReference>
<dbReference type="SUPFAM" id="SSF55874">
    <property type="entry name" value="ATPase domain of HSP90 chaperone/DNA topoisomerase II/histidine kinase"/>
    <property type="match status" value="1"/>
</dbReference>
<gene>
    <name evidence="5" type="primary">mutL</name>
    <name evidence="8" type="ORF">GCM10011357_34200</name>
</gene>
<dbReference type="InterPro" id="IPR014790">
    <property type="entry name" value="MutL_C"/>
</dbReference>
<feature type="domain" description="MutL C-terminal dimerisation" evidence="6">
    <location>
        <begin position="403"/>
        <end position="527"/>
    </location>
</feature>
<proteinExistence type="inferred from homology"/>